<organism evidence="1 2">
    <name type="scientific">Forsythia ovata</name>
    <dbReference type="NCBI Taxonomy" id="205694"/>
    <lineage>
        <taxon>Eukaryota</taxon>
        <taxon>Viridiplantae</taxon>
        <taxon>Streptophyta</taxon>
        <taxon>Embryophyta</taxon>
        <taxon>Tracheophyta</taxon>
        <taxon>Spermatophyta</taxon>
        <taxon>Magnoliopsida</taxon>
        <taxon>eudicotyledons</taxon>
        <taxon>Gunneridae</taxon>
        <taxon>Pentapetalae</taxon>
        <taxon>asterids</taxon>
        <taxon>lamiids</taxon>
        <taxon>Lamiales</taxon>
        <taxon>Oleaceae</taxon>
        <taxon>Forsythieae</taxon>
        <taxon>Forsythia</taxon>
    </lineage>
</organism>
<dbReference type="AlphaFoldDB" id="A0ABD1RME5"/>
<sequence length="104" mass="11954">MNSKKLNDCLNRFHVAMPKPRDQKERPPCISEARGGSVEDWTGLYPAQILIVAIVGSLSSSSEYIFEKNIKEILKKFNIKLTRHNMAVYIYKFALEKSELHLSK</sequence>
<reference evidence="2" key="1">
    <citation type="submission" date="2024-07" db="EMBL/GenBank/DDBJ databases">
        <title>Two chromosome-level genome assemblies of Korean endemic species Abeliophyllum distichum and Forsythia ovata (Oleaceae).</title>
        <authorList>
            <person name="Jang H."/>
        </authorList>
    </citation>
    <scope>NUCLEOTIDE SEQUENCE [LARGE SCALE GENOMIC DNA]</scope>
</reference>
<gene>
    <name evidence="1" type="ORF">Fot_42845</name>
</gene>
<comment type="caution">
    <text evidence="1">The sequence shown here is derived from an EMBL/GenBank/DDBJ whole genome shotgun (WGS) entry which is preliminary data.</text>
</comment>
<proteinExistence type="predicted"/>
<evidence type="ECO:0000313" key="1">
    <source>
        <dbReference type="EMBL" id="KAL2489553.1"/>
    </source>
</evidence>
<accession>A0ABD1RME5</accession>
<evidence type="ECO:0000313" key="2">
    <source>
        <dbReference type="Proteomes" id="UP001604277"/>
    </source>
</evidence>
<name>A0ABD1RME5_9LAMI</name>
<dbReference type="Proteomes" id="UP001604277">
    <property type="component" value="Unassembled WGS sequence"/>
</dbReference>
<dbReference type="EMBL" id="JBFOLJ010000012">
    <property type="protein sequence ID" value="KAL2489553.1"/>
    <property type="molecule type" value="Genomic_DNA"/>
</dbReference>
<keyword evidence="2" id="KW-1185">Reference proteome</keyword>
<protein>
    <submittedName>
        <fullName evidence="1">Nucleolar GTP-binding protein 1</fullName>
    </submittedName>
</protein>